<reference evidence="3" key="1">
    <citation type="submission" date="2017-01" db="EMBL/GenBank/DDBJ databases">
        <authorList>
            <person name="Wolfgang W.J."/>
            <person name="Cole J."/>
            <person name="Wroblewski D."/>
            <person name="Mcginnis J."/>
            <person name="Musser K.A."/>
        </authorList>
    </citation>
    <scope>NUCLEOTIDE SEQUENCE [LARGE SCALE GENOMIC DNA]</scope>
    <source>
        <strain evidence="3">DSM 19151</strain>
    </source>
</reference>
<feature type="transmembrane region" description="Helical" evidence="1">
    <location>
        <begin position="21"/>
        <end position="41"/>
    </location>
</feature>
<keyword evidence="1" id="KW-1133">Transmembrane helix</keyword>
<comment type="caution">
    <text evidence="2">The sequence shown here is derived from an EMBL/GenBank/DDBJ whole genome shotgun (WGS) entry which is preliminary data.</text>
</comment>
<dbReference type="GeneID" id="94580474"/>
<keyword evidence="1" id="KW-0812">Transmembrane</keyword>
<sequence>MTKVPQQSQKSKVWYKEPWPWLLMAGPVIVVFAAIYTFYLAKSNSADLVSDDYYKDGKHIDLQLHRDEEAFKRNIHAQVLINPDKNAAKVLVNGNFNPQEPLNLVLMHPAKKADDQTVKLQPAQGGALSGDKAEYNAVFKPLPATHHWYVRVEDAGGKWRVEDKWLVSQGNAVNLKPMEKLLSASAAQ</sequence>
<protein>
    <recommendedName>
        <fullName evidence="4">Nitrogen fixation protein FixH</fullName>
    </recommendedName>
</protein>
<dbReference type="AlphaFoldDB" id="A0A1X3DDB1"/>
<keyword evidence="1" id="KW-0472">Membrane</keyword>
<dbReference type="OrthoDB" id="5295180at2"/>
<evidence type="ECO:0000313" key="3">
    <source>
        <dbReference type="Proteomes" id="UP000193118"/>
    </source>
</evidence>
<dbReference type="Proteomes" id="UP000193118">
    <property type="component" value="Unassembled WGS sequence"/>
</dbReference>
<evidence type="ECO:0000313" key="2">
    <source>
        <dbReference type="EMBL" id="OSI17671.1"/>
    </source>
</evidence>
<evidence type="ECO:0008006" key="4">
    <source>
        <dbReference type="Google" id="ProtNLM"/>
    </source>
</evidence>
<dbReference type="STRING" id="194197.BWD09_05130"/>
<name>A0A1X3DDB1_9NEIS</name>
<dbReference type="InterPro" id="IPR008620">
    <property type="entry name" value="FixH"/>
</dbReference>
<dbReference type="EMBL" id="MTBO01000009">
    <property type="protein sequence ID" value="OSI17671.1"/>
    <property type="molecule type" value="Genomic_DNA"/>
</dbReference>
<proteinExistence type="predicted"/>
<keyword evidence="3" id="KW-1185">Reference proteome</keyword>
<evidence type="ECO:0000256" key="1">
    <source>
        <dbReference type="SAM" id="Phobius"/>
    </source>
</evidence>
<dbReference type="Pfam" id="PF05751">
    <property type="entry name" value="FixH"/>
    <property type="match status" value="1"/>
</dbReference>
<organism evidence="2 3">
    <name type="scientific">Neisseria dentiae</name>
    <dbReference type="NCBI Taxonomy" id="194197"/>
    <lineage>
        <taxon>Bacteria</taxon>
        <taxon>Pseudomonadati</taxon>
        <taxon>Pseudomonadota</taxon>
        <taxon>Betaproteobacteria</taxon>
        <taxon>Neisseriales</taxon>
        <taxon>Neisseriaceae</taxon>
        <taxon>Neisseria</taxon>
    </lineage>
</organism>
<accession>A0A1X3DDB1</accession>
<gene>
    <name evidence="2" type="ORF">BWD09_05130</name>
</gene>
<dbReference type="RefSeq" id="WP_085365639.1">
    <property type="nucleotide sequence ID" value="NZ_CAUJPZ010000006.1"/>
</dbReference>